<dbReference type="SUPFAM" id="SSF56672">
    <property type="entry name" value="DNA/RNA polymerases"/>
    <property type="match status" value="1"/>
</dbReference>
<evidence type="ECO:0000256" key="6">
    <source>
        <dbReference type="ARBA" id="ARBA00022918"/>
    </source>
</evidence>
<dbReference type="InterPro" id="IPR008042">
    <property type="entry name" value="Retrotrans_Pao"/>
</dbReference>
<dbReference type="Pfam" id="PF17921">
    <property type="entry name" value="Integrase_H2C2"/>
    <property type="match status" value="1"/>
</dbReference>
<dbReference type="PANTHER" id="PTHR47331">
    <property type="entry name" value="PHD-TYPE DOMAIN-CONTAINING PROTEIN"/>
    <property type="match status" value="1"/>
</dbReference>
<evidence type="ECO:0000256" key="7">
    <source>
        <dbReference type="SAM" id="MobiDB-lite"/>
    </source>
</evidence>
<dbReference type="Gene3D" id="2.40.70.10">
    <property type="entry name" value="Acid Proteases"/>
    <property type="match status" value="1"/>
</dbReference>
<dbReference type="Pfam" id="PF18701">
    <property type="entry name" value="DUF5641"/>
    <property type="match status" value="1"/>
</dbReference>
<feature type="domain" description="Integrase catalytic" evidence="8">
    <location>
        <begin position="1400"/>
        <end position="1583"/>
    </location>
</feature>
<dbReference type="InterPro" id="IPR041588">
    <property type="entry name" value="Integrase_H2C2"/>
</dbReference>
<evidence type="ECO:0000256" key="3">
    <source>
        <dbReference type="ARBA" id="ARBA00022722"/>
    </source>
</evidence>
<sequence length="1758" mass="199590">MVPVELKRLRVTRAALRRSFTISSKAVEEDMTNDSGASKVKESFAKFEDKALRLFELDSSFFEQALLTIPESEADENEFEREFEQTESYRDIYNAVKVKKDEYLQSSDDGSSSVSQACSTGRSKPSRLKLPKLVPKKFDGNLRNWISFWTMFRRIHESDEYDAEEKFQYLLMYLVEDSDAWNMVVSFPPSAGNYEKAIEQLKSRFGRDDLLIELYVRELLRLVLIRSKGETMSLRCLYDQLETQLRALETLGVTRDKYTYLLTPLLESALPDSVLKEWEKEFLVTSNQGTSKSEGKLDKLMVFLQREVESEERLSLARDGFSDEQKPAEPLCQNKSSSPLFKKITNPKVMTAADLVNIKPPSNRLCIFCDSSTHSTENCFEARSRSNEENQNILKERGACCLCLKATHTKRNCRARLRCIICEGRHLPLMCPQRKARTDSSSHSSESPNHSLSNFCLDSVVMQTVTVRLRGNQSVTIRALFDSGSQRSYITKDLASRLNTTPLGEIQIEHALFGGTVSKPQTHKCYRINVESMSKDYACNFEVLDSEIICKAVPSIPMENLLPDLRSHGIKLTDRQGGPIDLLIGADVGGKLMTGQKIQLSCGVIAFHTLLGWTLMGKIPASSPHNILMTNVSLMSTHFSEEDLWRLDTIGIEDSAQIKSKEQLADEARKHFEETVRILPDGRYEVTLPWLDYPPTSSNYGLALKRFQSTAKKLASTGLEKAYSDVFSDWLNDGIIQEVPQAQFDDGHFLPHRPVIKNSLTTPVRPVFDASAKEKGGLSLNQCLETGPNLIELIPSVLLRFRKDKIGLIADIKKAFLQISVAKEDRKYLRFFWQSVDASTKVFEHCRVVFGVCCSPFLLAAVLDHHLKRSIAQIRNGELNVPESIVQNVRKSMYIDNFVGSVSTLDEVPKFILVASHVMSMACFELRGWEHSFSSSESNCAVPVLGLQWNKESDLLNISLPDYSDISCSNVITRRLMLSAAQRLYDPIGFTCPVTVIPKALIQQSWRDGGDWDSPVSEILKKEFIDWLADLPKIVGLQFPRWLSIDHDIERSSLHVFCDASQTAYATVIFIRTEKGGKITLRMVAAKSRLAPLKKVTIPRLELLAATVGARLATSVLRILDPVDQVYFWSDSSTVISWIARDEPWAVFVANRVKEINSLVDPSSWRHIPGHFNPADLPSRGCTTDFLLKSKWWEGPPWLLLPENEWPKTMTDVNEEEVVAERRKTAVASTNLTSDCFLPLGVSSYWKLVRVVGWIGRFCNNAQHRTASVQGRLTAEELRRAEKRVLKSIQLTSFTKKDPTIQKLKPRLDDDGLLRVRTKIWARQDSEDFRAPVILPSSHPVVTKLIRWTHIQNGHIVGQHLLNVLREKYWIIRGRQTVRREIKNCAICQRFASKHFNAEAPPLPETRVRDASVFEVTGTDFAGPLYLSDGTKVWVCVFTCAVFRAVHLELVDSLSTEAFIMALRRFIARRGRPSIVYSDNGANFKGTANALREVDWAQIQNHCETKGIEWRFNPPSGPWWGGFFERMVQMLKVLLRKNLGRAGLKYDELHTVICDCEAWINSRPITYQSDDTQNPLPITPMMFLQEIRESGVPDLDQLDASSLTRRLRHRQKVMVELRQRFRAEYLGQLHLTSRFSKNTREPMVGEVVIIETENCKRLEWPMAIVEDVVRGRDGRVRVVHLRTSTGKLQRPIQRVFPLELNLDCSSHSSDGDFDCSDPGSDAEDPLGSLKEDRKIKKIPDAVGVTRCGRKVKVPARFK</sequence>
<protein>
    <submittedName>
        <fullName evidence="9">Retrotransposon protein</fullName>
    </submittedName>
</protein>
<evidence type="ECO:0000256" key="2">
    <source>
        <dbReference type="ARBA" id="ARBA00022695"/>
    </source>
</evidence>
<dbReference type="Gene3D" id="3.30.70.270">
    <property type="match status" value="1"/>
</dbReference>
<dbReference type="PANTHER" id="PTHR47331:SF1">
    <property type="entry name" value="GAG-LIKE PROTEIN"/>
    <property type="match status" value="1"/>
</dbReference>
<evidence type="ECO:0000313" key="9">
    <source>
        <dbReference type="EMBL" id="BES95412.1"/>
    </source>
</evidence>
<keyword evidence="10" id="KW-1185">Reference proteome</keyword>
<organism evidence="9 10">
    <name type="scientific">Nesidiocoris tenuis</name>
    <dbReference type="NCBI Taxonomy" id="355587"/>
    <lineage>
        <taxon>Eukaryota</taxon>
        <taxon>Metazoa</taxon>
        <taxon>Ecdysozoa</taxon>
        <taxon>Arthropoda</taxon>
        <taxon>Hexapoda</taxon>
        <taxon>Insecta</taxon>
        <taxon>Pterygota</taxon>
        <taxon>Neoptera</taxon>
        <taxon>Paraneoptera</taxon>
        <taxon>Hemiptera</taxon>
        <taxon>Heteroptera</taxon>
        <taxon>Panheteroptera</taxon>
        <taxon>Cimicomorpha</taxon>
        <taxon>Miridae</taxon>
        <taxon>Dicyphina</taxon>
        <taxon>Nesidiocoris</taxon>
    </lineage>
</organism>
<keyword evidence="1" id="KW-0808">Transferase</keyword>
<dbReference type="Proteomes" id="UP001307889">
    <property type="component" value="Chromosome 6"/>
</dbReference>
<evidence type="ECO:0000313" key="10">
    <source>
        <dbReference type="Proteomes" id="UP001307889"/>
    </source>
</evidence>
<accession>A0ABN7AT73</accession>
<proteinExistence type="predicted"/>
<feature type="region of interest" description="Disordered" evidence="7">
    <location>
        <begin position="105"/>
        <end position="125"/>
    </location>
</feature>
<name>A0ABN7AT73_9HEMI</name>
<feature type="compositionally biased region" description="Acidic residues" evidence="7">
    <location>
        <begin position="1711"/>
        <end position="1724"/>
    </location>
</feature>
<dbReference type="PROSITE" id="PS50994">
    <property type="entry name" value="INTEGRASE"/>
    <property type="match status" value="1"/>
</dbReference>
<dbReference type="Gene3D" id="3.30.420.10">
    <property type="entry name" value="Ribonuclease H-like superfamily/Ribonuclease H"/>
    <property type="match status" value="1"/>
</dbReference>
<dbReference type="InterPro" id="IPR005312">
    <property type="entry name" value="DUF1759"/>
</dbReference>
<dbReference type="InterPro" id="IPR001969">
    <property type="entry name" value="Aspartic_peptidase_AS"/>
</dbReference>
<dbReference type="InterPro" id="IPR040676">
    <property type="entry name" value="DUF5641"/>
</dbReference>
<dbReference type="InterPro" id="IPR036397">
    <property type="entry name" value="RNaseH_sf"/>
</dbReference>
<reference evidence="9 10" key="1">
    <citation type="submission" date="2023-09" db="EMBL/GenBank/DDBJ databases">
        <title>Nesidiocoris tenuis whole genome shotgun sequence.</title>
        <authorList>
            <person name="Shibata T."/>
            <person name="Shimoda M."/>
            <person name="Kobayashi T."/>
            <person name="Uehara T."/>
        </authorList>
    </citation>
    <scope>NUCLEOTIDE SEQUENCE [LARGE SCALE GENOMIC DNA]</scope>
    <source>
        <strain evidence="9 10">Japan</strain>
    </source>
</reference>
<dbReference type="PROSITE" id="PS00141">
    <property type="entry name" value="ASP_PROTEASE"/>
    <property type="match status" value="1"/>
</dbReference>
<keyword evidence="3" id="KW-0540">Nuclease</keyword>
<keyword evidence="2" id="KW-0548">Nucleotidyltransferase</keyword>
<dbReference type="EMBL" id="AP028914">
    <property type="protein sequence ID" value="BES95412.1"/>
    <property type="molecule type" value="Genomic_DNA"/>
</dbReference>
<dbReference type="Pfam" id="PF03564">
    <property type="entry name" value="DUF1759"/>
    <property type="match status" value="1"/>
</dbReference>
<evidence type="ECO:0000259" key="8">
    <source>
        <dbReference type="PROSITE" id="PS50994"/>
    </source>
</evidence>
<keyword evidence="5" id="KW-0378">Hydrolase</keyword>
<evidence type="ECO:0000256" key="5">
    <source>
        <dbReference type="ARBA" id="ARBA00022801"/>
    </source>
</evidence>
<dbReference type="InterPro" id="IPR021109">
    <property type="entry name" value="Peptidase_aspartic_dom_sf"/>
</dbReference>
<keyword evidence="6" id="KW-0695">RNA-directed DNA polymerase</keyword>
<keyword evidence="4" id="KW-0255">Endonuclease</keyword>
<dbReference type="Gene3D" id="3.10.10.10">
    <property type="entry name" value="HIV Type 1 Reverse Transcriptase, subunit A, domain 1"/>
    <property type="match status" value="1"/>
</dbReference>
<dbReference type="InterPro" id="IPR043502">
    <property type="entry name" value="DNA/RNA_pol_sf"/>
</dbReference>
<evidence type="ECO:0000256" key="4">
    <source>
        <dbReference type="ARBA" id="ARBA00022759"/>
    </source>
</evidence>
<feature type="compositionally biased region" description="Low complexity" evidence="7">
    <location>
        <begin position="106"/>
        <end position="115"/>
    </location>
</feature>
<feature type="region of interest" description="Disordered" evidence="7">
    <location>
        <begin position="1711"/>
        <end position="1730"/>
    </location>
</feature>
<evidence type="ECO:0000256" key="1">
    <source>
        <dbReference type="ARBA" id="ARBA00022679"/>
    </source>
</evidence>
<dbReference type="Pfam" id="PF05380">
    <property type="entry name" value="Peptidase_A17"/>
    <property type="match status" value="1"/>
</dbReference>
<dbReference type="InterPro" id="IPR043128">
    <property type="entry name" value="Rev_trsase/Diguanyl_cyclase"/>
</dbReference>
<dbReference type="InterPro" id="IPR012337">
    <property type="entry name" value="RNaseH-like_sf"/>
</dbReference>
<dbReference type="SUPFAM" id="SSF53098">
    <property type="entry name" value="Ribonuclease H-like"/>
    <property type="match status" value="1"/>
</dbReference>
<gene>
    <name evidence="9" type="ORF">NTJ_08222</name>
</gene>
<dbReference type="InterPro" id="IPR001584">
    <property type="entry name" value="Integrase_cat-core"/>
</dbReference>